<dbReference type="Pfam" id="PF04255">
    <property type="entry name" value="DUF433"/>
    <property type="match status" value="1"/>
</dbReference>
<dbReference type="PANTHER" id="PTHR34849:SF5">
    <property type="entry name" value="SSL2733 PROTEIN"/>
    <property type="match status" value="1"/>
</dbReference>
<dbReference type="PANTHER" id="PTHR34849">
    <property type="entry name" value="SSL5025 PROTEIN"/>
    <property type="match status" value="1"/>
</dbReference>
<accession>A0ABU8YUY2</accession>
<sequence>MSKQDIANIVTIEPGKRYGKPCIPAMRITVHNLLEYFASGMNDREILDNFPYFTQQDILAYLSFS</sequence>
<dbReference type="InterPro" id="IPR007367">
    <property type="entry name" value="DUF433"/>
</dbReference>
<dbReference type="InterPro" id="IPR009057">
    <property type="entry name" value="Homeodomain-like_sf"/>
</dbReference>
<proteinExistence type="predicted"/>
<evidence type="ECO:0000313" key="2">
    <source>
        <dbReference type="Proteomes" id="UP001384579"/>
    </source>
</evidence>
<evidence type="ECO:0000313" key="1">
    <source>
        <dbReference type="EMBL" id="MEK0188163.1"/>
    </source>
</evidence>
<dbReference type="Gene3D" id="1.10.10.10">
    <property type="entry name" value="Winged helix-like DNA-binding domain superfamily/Winged helix DNA-binding domain"/>
    <property type="match status" value="1"/>
</dbReference>
<dbReference type="EMBL" id="JBBLXS010000532">
    <property type="protein sequence ID" value="MEK0188163.1"/>
    <property type="molecule type" value="Genomic_DNA"/>
</dbReference>
<organism evidence="1 2">
    <name type="scientific">Microcoleus anatoxicus PTRS2</name>
    <dbReference type="NCBI Taxonomy" id="2705321"/>
    <lineage>
        <taxon>Bacteria</taxon>
        <taxon>Bacillati</taxon>
        <taxon>Cyanobacteriota</taxon>
        <taxon>Cyanophyceae</taxon>
        <taxon>Oscillatoriophycideae</taxon>
        <taxon>Oscillatoriales</taxon>
        <taxon>Microcoleaceae</taxon>
        <taxon>Microcoleus</taxon>
        <taxon>Microcoleus anatoxicus</taxon>
    </lineage>
</organism>
<dbReference type="InterPro" id="IPR036388">
    <property type="entry name" value="WH-like_DNA-bd_sf"/>
</dbReference>
<protein>
    <submittedName>
        <fullName evidence="1">DUF433 domain-containing protein</fullName>
    </submittedName>
</protein>
<dbReference type="Proteomes" id="UP001384579">
    <property type="component" value="Unassembled WGS sequence"/>
</dbReference>
<dbReference type="RefSeq" id="WP_340525517.1">
    <property type="nucleotide sequence ID" value="NZ_JBBLXS010000532.1"/>
</dbReference>
<comment type="caution">
    <text evidence="1">The sequence shown here is derived from an EMBL/GenBank/DDBJ whole genome shotgun (WGS) entry which is preliminary data.</text>
</comment>
<dbReference type="SUPFAM" id="SSF46689">
    <property type="entry name" value="Homeodomain-like"/>
    <property type="match status" value="1"/>
</dbReference>
<reference evidence="1 2" key="1">
    <citation type="journal article" date="2020" name="Harmful Algae">
        <title>Molecular and morphological characterization of a novel dihydroanatoxin-a producing Microcoleus species (cyanobacteria) from the Russian River, California, USA.</title>
        <authorList>
            <person name="Conklin K.Y."/>
            <person name="Stancheva R."/>
            <person name="Otten T.G."/>
            <person name="Fadness R."/>
            <person name="Boyer G.L."/>
            <person name="Read B."/>
            <person name="Zhang X."/>
            <person name="Sheath R.G."/>
        </authorList>
    </citation>
    <scope>NUCLEOTIDE SEQUENCE [LARGE SCALE GENOMIC DNA]</scope>
    <source>
        <strain evidence="1 2">PTRS2</strain>
    </source>
</reference>
<name>A0ABU8YUY2_9CYAN</name>
<gene>
    <name evidence="1" type="ORF">WMG39_25465</name>
</gene>
<keyword evidence="2" id="KW-1185">Reference proteome</keyword>